<feature type="transmembrane region" description="Helical" evidence="7">
    <location>
        <begin position="107"/>
        <end position="126"/>
    </location>
</feature>
<feature type="transmembrane region" description="Helical" evidence="7">
    <location>
        <begin position="239"/>
        <end position="257"/>
    </location>
</feature>
<dbReference type="GO" id="GO:0000139">
    <property type="term" value="C:Golgi membrane"/>
    <property type="evidence" value="ECO:0007669"/>
    <property type="project" value="UniProtKB-SubCell"/>
</dbReference>
<dbReference type="GeneTree" id="ENSGT00950000182827"/>
<evidence type="ECO:0000256" key="7">
    <source>
        <dbReference type="SAM" id="Phobius"/>
    </source>
</evidence>
<dbReference type="STRING" id="8081.ENSPREP00000030434"/>
<evidence type="ECO:0000313" key="8">
    <source>
        <dbReference type="Ensembl" id="ENSPREP00000030434.1"/>
    </source>
</evidence>
<feature type="transmembrane region" description="Helical" evidence="7">
    <location>
        <begin position="424"/>
        <end position="444"/>
    </location>
</feature>
<keyword evidence="4 7" id="KW-0812">Transmembrane</keyword>
<keyword evidence="3" id="KW-0762">Sugar transport</keyword>
<keyword evidence="3" id="KW-0813">Transport</keyword>
<feature type="transmembrane region" description="Helical" evidence="7">
    <location>
        <begin position="364"/>
        <end position="385"/>
    </location>
</feature>
<evidence type="ECO:0000256" key="5">
    <source>
        <dbReference type="ARBA" id="ARBA00022989"/>
    </source>
</evidence>
<dbReference type="Pfam" id="PF04142">
    <property type="entry name" value="Nuc_sug_transp"/>
    <property type="match status" value="1"/>
</dbReference>
<feature type="transmembrane region" description="Helical" evidence="7">
    <location>
        <begin position="212"/>
        <end position="232"/>
    </location>
</feature>
<organism evidence="8 9">
    <name type="scientific">Poecilia reticulata</name>
    <name type="common">Guppy</name>
    <name type="synonym">Acanthophacelus reticulatus</name>
    <dbReference type="NCBI Taxonomy" id="8081"/>
    <lineage>
        <taxon>Eukaryota</taxon>
        <taxon>Metazoa</taxon>
        <taxon>Chordata</taxon>
        <taxon>Craniata</taxon>
        <taxon>Vertebrata</taxon>
        <taxon>Euteleostomi</taxon>
        <taxon>Actinopterygii</taxon>
        <taxon>Neopterygii</taxon>
        <taxon>Teleostei</taxon>
        <taxon>Neoteleostei</taxon>
        <taxon>Acanthomorphata</taxon>
        <taxon>Ovalentaria</taxon>
        <taxon>Atherinomorphae</taxon>
        <taxon>Cyprinodontiformes</taxon>
        <taxon>Poeciliidae</taxon>
        <taxon>Poeciliinae</taxon>
        <taxon>Poecilia</taxon>
    </lineage>
</organism>
<sequence>MNIFNAISSIKCTKAYLRRVPTDAYVRQRLSPCCMTSPRPLRRDRVRLLTRKSSVCVDGIRRFSYASDKSSNKWSEELNPERLPAPQPARAMVSCCPRPRLCSRSSAYTLALGLGFVTLGTSRIVLLKFSANAENKYDFLPASVNLLAEALKLLFCLVMSVRVIVREGRSCRDLGCASSSSFLISLKWAVPAFLYFLDNLIIFYVMTYLQPAMAVLFSNFVILTTAVLFRLVLKRRLSWVQWASLVILFLAIVSLTTESGGSQNSIAVPGLHSNPLSTPSNSCILYTQLLEQMKNSSASESWTSSLPGQAWRERVVEKLQSLGVGHVLLLLQCFISAMANIYNEKILKEGDQLTESIFIQNSKLYVFGVVFNALTLGLSSEARGLTIHCGLLHGHNVYSLALVLVTAALGLSVAFILKFRDNMFHVLTGQITTVLVTGFSLFLFDFRPSLDFFLQAPMVLLSIFIYNASRPRDPEYSLQQEKLRVINGEVSERSRGVSGSPQVSRQRHAQTLRAKAFHN</sequence>
<evidence type="ECO:0000256" key="2">
    <source>
        <dbReference type="ARBA" id="ARBA00009976"/>
    </source>
</evidence>
<dbReference type="Bgee" id="ENSPREG00000020604">
    <property type="expression patterns" value="Expressed in head and 1 other cell type or tissue"/>
</dbReference>
<dbReference type="Ensembl" id="ENSPRET00000030778.1">
    <property type="protein sequence ID" value="ENSPREP00000030434.1"/>
    <property type="gene ID" value="ENSPREG00000020604.1"/>
</dbReference>
<dbReference type="SUPFAM" id="SSF103481">
    <property type="entry name" value="Multidrug resistance efflux transporter EmrE"/>
    <property type="match status" value="1"/>
</dbReference>
<evidence type="ECO:0000256" key="3">
    <source>
        <dbReference type="ARBA" id="ARBA00022597"/>
    </source>
</evidence>
<name>A0A3P9Q8V8_POERE</name>
<accession>A0A3P9Q8V8</accession>
<dbReference type="OMA" id="SCLKWAV"/>
<dbReference type="GO" id="GO:0015165">
    <property type="term" value="F:pyrimidine nucleotide-sugar transmembrane transporter activity"/>
    <property type="evidence" value="ECO:0007669"/>
    <property type="project" value="InterPro"/>
</dbReference>
<keyword evidence="5 7" id="KW-1133">Transmembrane helix</keyword>
<dbReference type="Proteomes" id="UP000242638">
    <property type="component" value="Unassembled WGS sequence"/>
</dbReference>
<feature type="transmembrane region" description="Helical" evidence="7">
    <location>
        <begin position="186"/>
        <end position="206"/>
    </location>
</feature>
<protein>
    <submittedName>
        <fullName evidence="8">Solute carrier family 35 member A5</fullName>
    </submittedName>
</protein>
<feature type="transmembrane region" description="Helical" evidence="7">
    <location>
        <begin position="323"/>
        <end position="343"/>
    </location>
</feature>
<reference evidence="9" key="1">
    <citation type="submission" date="2013-11" db="EMBL/GenBank/DDBJ databases">
        <title>The genomic landscape of the Guanapo guppy.</title>
        <authorList>
            <person name="Kuenstner A."/>
            <person name="Dreyer C."/>
        </authorList>
    </citation>
    <scope>NUCLEOTIDE SEQUENCE</scope>
    <source>
        <strain evidence="9">Guanapo</strain>
    </source>
</reference>
<dbReference type="InterPro" id="IPR037185">
    <property type="entry name" value="EmrE-like"/>
</dbReference>
<dbReference type="AlphaFoldDB" id="A0A3P9Q8V8"/>
<keyword evidence="9" id="KW-1185">Reference proteome</keyword>
<evidence type="ECO:0000256" key="1">
    <source>
        <dbReference type="ARBA" id="ARBA00004653"/>
    </source>
</evidence>
<evidence type="ECO:0000256" key="4">
    <source>
        <dbReference type="ARBA" id="ARBA00022692"/>
    </source>
</evidence>
<evidence type="ECO:0000256" key="6">
    <source>
        <dbReference type="ARBA" id="ARBA00023136"/>
    </source>
</evidence>
<feature type="transmembrane region" description="Helical" evidence="7">
    <location>
        <begin position="146"/>
        <end position="165"/>
    </location>
</feature>
<reference evidence="8" key="2">
    <citation type="submission" date="2025-08" db="UniProtKB">
        <authorList>
            <consortium name="Ensembl"/>
        </authorList>
    </citation>
    <scope>IDENTIFICATION</scope>
    <source>
        <strain evidence="8">Guanapo</strain>
    </source>
</reference>
<dbReference type="InterPro" id="IPR007271">
    <property type="entry name" value="Nuc_sug_transpt"/>
</dbReference>
<comment type="similarity">
    <text evidence="2">Belongs to the nucleotide-sugar transporter family. SLC35A subfamily.</text>
</comment>
<comment type="subcellular location">
    <subcellularLocation>
        <location evidence="1">Golgi apparatus membrane</location>
        <topology evidence="1">Multi-pass membrane protein</topology>
    </subcellularLocation>
</comment>
<reference evidence="8" key="3">
    <citation type="submission" date="2025-09" db="UniProtKB">
        <authorList>
            <consortium name="Ensembl"/>
        </authorList>
    </citation>
    <scope>IDENTIFICATION</scope>
    <source>
        <strain evidence="8">Guanapo</strain>
    </source>
</reference>
<keyword evidence="6 7" id="KW-0472">Membrane</keyword>
<dbReference type="PANTHER" id="PTHR10231">
    <property type="entry name" value="NUCLEOTIDE-SUGAR TRANSMEMBRANE TRANSPORTER"/>
    <property type="match status" value="1"/>
</dbReference>
<feature type="transmembrane region" description="Helical" evidence="7">
    <location>
        <begin position="397"/>
        <end position="417"/>
    </location>
</feature>
<feature type="transmembrane region" description="Helical" evidence="7">
    <location>
        <begin position="450"/>
        <end position="468"/>
    </location>
</feature>
<evidence type="ECO:0000313" key="9">
    <source>
        <dbReference type="Proteomes" id="UP000242638"/>
    </source>
</evidence>
<proteinExistence type="inferred from homology"/>